<dbReference type="Proteomes" id="UP001062223">
    <property type="component" value="Chromosome"/>
</dbReference>
<name>A0A9Q9P8U3_9MICO</name>
<dbReference type="AlphaFoldDB" id="A0A9Q9P8U3"/>
<organism evidence="1 2">
    <name type="scientific">Curtobacterium poinsettiae</name>
    <dbReference type="NCBI Taxonomy" id="159612"/>
    <lineage>
        <taxon>Bacteria</taxon>
        <taxon>Bacillati</taxon>
        <taxon>Actinomycetota</taxon>
        <taxon>Actinomycetes</taxon>
        <taxon>Micrococcales</taxon>
        <taxon>Microbacteriaceae</taxon>
        <taxon>Curtobacterium</taxon>
    </lineage>
</organism>
<dbReference type="KEGG" id="cpoi:OE229_05075"/>
<evidence type="ECO:0000313" key="1">
    <source>
        <dbReference type="EMBL" id="UYC81838.1"/>
    </source>
</evidence>
<dbReference type="CDD" id="cd03358">
    <property type="entry name" value="LbH_WxcM_N_like"/>
    <property type="match status" value="1"/>
</dbReference>
<dbReference type="EMBL" id="CP106879">
    <property type="protein sequence ID" value="UYC81838.1"/>
    <property type="molecule type" value="Genomic_DNA"/>
</dbReference>
<dbReference type="InterPro" id="IPR050179">
    <property type="entry name" value="Trans_hexapeptide_repeat"/>
</dbReference>
<dbReference type="RefSeq" id="WP_182064566.1">
    <property type="nucleotide sequence ID" value="NZ_CP106879.1"/>
</dbReference>
<sequence>MTPSPTLPTAFIAPAAVVSPSADVAPGARIWDDSHVEAHASVGSETLVGRGVTIGAGVRIGARCKVQNGALVYGPAVVGDGVFIGPGAVLTNDNTPRAINPDGSVQDADDWRPTAVVVEHGASIGAGALCVAPIRIGRWAMVAAGAVVVHDVPDHALVAGVPARRIGWVSRTGRRLAQVDDHTLVCTETGDRFLHSETTDTIEAIR</sequence>
<dbReference type="PANTHER" id="PTHR43300:SF4">
    <property type="entry name" value="ACYL-[ACYL-CARRIER-PROTEIN]--UDP-N-ACETYLGLUCOSAMINE O-ACYLTRANSFERASE"/>
    <property type="match status" value="1"/>
</dbReference>
<proteinExistence type="predicted"/>
<dbReference type="SUPFAM" id="SSF51161">
    <property type="entry name" value="Trimeric LpxA-like enzymes"/>
    <property type="match status" value="1"/>
</dbReference>
<evidence type="ECO:0000313" key="2">
    <source>
        <dbReference type="Proteomes" id="UP001062223"/>
    </source>
</evidence>
<dbReference type="Pfam" id="PF14602">
    <property type="entry name" value="Hexapep_2"/>
    <property type="match status" value="1"/>
</dbReference>
<accession>A0A9Q9P8U3</accession>
<dbReference type="InterPro" id="IPR001451">
    <property type="entry name" value="Hexapep"/>
</dbReference>
<protein>
    <submittedName>
        <fullName evidence="1">Acetyltransferase</fullName>
    </submittedName>
</protein>
<dbReference type="InterPro" id="IPR011004">
    <property type="entry name" value="Trimer_LpxA-like_sf"/>
</dbReference>
<dbReference type="PANTHER" id="PTHR43300">
    <property type="entry name" value="ACETYLTRANSFERASE"/>
    <property type="match status" value="1"/>
</dbReference>
<dbReference type="Pfam" id="PF00132">
    <property type="entry name" value="Hexapep"/>
    <property type="match status" value="1"/>
</dbReference>
<dbReference type="Gene3D" id="2.160.10.10">
    <property type="entry name" value="Hexapeptide repeat proteins"/>
    <property type="match status" value="2"/>
</dbReference>
<gene>
    <name evidence="1" type="ORF">OE229_05075</name>
</gene>
<reference evidence="1" key="1">
    <citation type="submission" date="2022-09" db="EMBL/GenBank/DDBJ databases">
        <title>Taxonomy of Curtobacterium flaccumfaciens.</title>
        <authorList>
            <person name="Osdaghi E."/>
            <person name="Taghavi S.M."/>
            <person name="Hamidizade M."/>
            <person name="Abachi H."/>
            <person name="Fazliarab A."/>
            <person name="Baeyen S."/>
            <person name="Portier P."/>
            <person name="Van Vaerenbergh J."/>
            <person name="Jacques M.-A."/>
        </authorList>
    </citation>
    <scope>NUCLEOTIDE SEQUENCE</scope>
    <source>
        <strain evidence="1">AGQB46</strain>
    </source>
</reference>